<reference evidence="2 3" key="1">
    <citation type="journal article" date="2014" name="Agronomy (Basel)">
        <title>A Draft Genome Sequence for Ensete ventricosum, the Drought-Tolerant Tree Against Hunger.</title>
        <authorList>
            <person name="Harrison J."/>
            <person name="Moore K.A."/>
            <person name="Paszkiewicz K."/>
            <person name="Jones T."/>
            <person name="Grant M."/>
            <person name="Ambacheew D."/>
            <person name="Muzemil S."/>
            <person name="Studholme D.J."/>
        </authorList>
    </citation>
    <scope>NUCLEOTIDE SEQUENCE [LARGE SCALE GENOMIC DNA]</scope>
</reference>
<dbReference type="AlphaFoldDB" id="A0A426X593"/>
<feature type="transmembrane region" description="Helical" evidence="1">
    <location>
        <begin position="6"/>
        <end position="28"/>
    </location>
</feature>
<keyword evidence="1" id="KW-0472">Membrane</keyword>
<comment type="caution">
    <text evidence="2">The sequence shown here is derived from an EMBL/GenBank/DDBJ whole genome shotgun (WGS) entry which is preliminary data.</text>
</comment>
<feature type="transmembrane region" description="Helical" evidence="1">
    <location>
        <begin position="74"/>
        <end position="95"/>
    </location>
</feature>
<keyword evidence="1" id="KW-0812">Transmembrane</keyword>
<evidence type="ECO:0000256" key="1">
    <source>
        <dbReference type="SAM" id="Phobius"/>
    </source>
</evidence>
<evidence type="ECO:0000313" key="2">
    <source>
        <dbReference type="EMBL" id="RRT34638.1"/>
    </source>
</evidence>
<protein>
    <submittedName>
        <fullName evidence="2">Uncharacterized protein</fullName>
    </submittedName>
</protein>
<name>A0A426X593_ENSVE</name>
<dbReference type="EMBL" id="AMZH03026361">
    <property type="protein sequence ID" value="RRT34638.1"/>
    <property type="molecule type" value="Genomic_DNA"/>
</dbReference>
<proteinExistence type="predicted"/>
<gene>
    <name evidence="2" type="ORF">B296_00056982</name>
</gene>
<organism evidence="2 3">
    <name type="scientific">Ensete ventricosum</name>
    <name type="common">Abyssinian banana</name>
    <name type="synonym">Musa ensete</name>
    <dbReference type="NCBI Taxonomy" id="4639"/>
    <lineage>
        <taxon>Eukaryota</taxon>
        <taxon>Viridiplantae</taxon>
        <taxon>Streptophyta</taxon>
        <taxon>Embryophyta</taxon>
        <taxon>Tracheophyta</taxon>
        <taxon>Spermatophyta</taxon>
        <taxon>Magnoliopsida</taxon>
        <taxon>Liliopsida</taxon>
        <taxon>Zingiberales</taxon>
        <taxon>Musaceae</taxon>
        <taxon>Ensete</taxon>
    </lineage>
</organism>
<accession>A0A426X593</accession>
<keyword evidence="1" id="KW-1133">Transmembrane helix</keyword>
<dbReference type="Proteomes" id="UP000287651">
    <property type="component" value="Unassembled WGS sequence"/>
</dbReference>
<evidence type="ECO:0000313" key="3">
    <source>
        <dbReference type="Proteomes" id="UP000287651"/>
    </source>
</evidence>
<sequence length="98" mass="10840">MLVSFLFGFVAGVVALVAAEGLALLWLIGRLRGKRLAVGVPSRSQLISRGLDAERSLTAPFEKMVGASNRFSRWPFASFGIELGLVMVVFLVLWLRFW</sequence>